<dbReference type="GO" id="GO:0005886">
    <property type="term" value="C:plasma membrane"/>
    <property type="evidence" value="ECO:0007669"/>
    <property type="project" value="UniProtKB-SubCell"/>
</dbReference>
<evidence type="ECO:0000256" key="1">
    <source>
        <dbReference type="ARBA" id="ARBA00004429"/>
    </source>
</evidence>
<keyword evidence="12" id="KW-1185">Reference proteome</keyword>
<proteinExistence type="predicted"/>
<evidence type="ECO:0000313" key="12">
    <source>
        <dbReference type="Proteomes" id="UP000229757"/>
    </source>
</evidence>
<evidence type="ECO:0000313" key="11">
    <source>
        <dbReference type="EMBL" id="ATX76207.1"/>
    </source>
</evidence>
<dbReference type="InterPro" id="IPR002528">
    <property type="entry name" value="MATE_fam"/>
</dbReference>
<dbReference type="AlphaFoldDB" id="A0A2K8KN08"/>
<feature type="transmembrane region" description="Helical" evidence="10">
    <location>
        <begin position="295"/>
        <end position="320"/>
    </location>
</feature>
<protein>
    <recommendedName>
        <fullName evidence="9">Multidrug-efflux transporter</fullName>
    </recommendedName>
</protein>
<dbReference type="NCBIfam" id="TIGR00797">
    <property type="entry name" value="matE"/>
    <property type="match status" value="1"/>
</dbReference>
<dbReference type="EMBL" id="CP011797">
    <property type="protein sequence ID" value="ATX76207.1"/>
    <property type="molecule type" value="Genomic_DNA"/>
</dbReference>
<dbReference type="GO" id="GO:0006811">
    <property type="term" value="P:monoatomic ion transport"/>
    <property type="evidence" value="ECO:0007669"/>
    <property type="project" value="UniProtKB-KW"/>
</dbReference>
<dbReference type="InterPro" id="IPR050222">
    <property type="entry name" value="MATE_MdtK"/>
</dbReference>
<dbReference type="CDD" id="cd13131">
    <property type="entry name" value="MATE_NorM_like"/>
    <property type="match status" value="1"/>
</dbReference>
<evidence type="ECO:0000256" key="10">
    <source>
        <dbReference type="SAM" id="Phobius"/>
    </source>
</evidence>
<evidence type="ECO:0000256" key="8">
    <source>
        <dbReference type="ARBA" id="ARBA00023136"/>
    </source>
</evidence>
<dbReference type="KEGG" id="rfo:REIFOR_01054"/>
<name>A0A2K8KN08_9GAMM</name>
<dbReference type="Proteomes" id="UP000229757">
    <property type="component" value="Chromosome"/>
</dbReference>
<feature type="transmembrane region" description="Helical" evidence="10">
    <location>
        <begin position="376"/>
        <end position="397"/>
    </location>
</feature>
<evidence type="ECO:0000256" key="3">
    <source>
        <dbReference type="ARBA" id="ARBA00022449"/>
    </source>
</evidence>
<gene>
    <name evidence="11" type="primary">matE</name>
    <name evidence="11" type="ORF">REIFOR_01054</name>
</gene>
<comment type="subcellular location">
    <subcellularLocation>
        <location evidence="1">Cell inner membrane</location>
        <topology evidence="1">Multi-pass membrane protein</topology>
    </subcellularLocation>
</comment>
<feature type="transmembrane region" description="Helical" evidence="10">
    <location>
        <begin position="332"/>
        <end position="356"/>
    </location>
</feature>
<keyword evidence="3" id="KW-0050">Antiport</keyword>
<dbReference type="GO" id="GO:0042910">
    <property type="term" value="F:xenobiotic transmembrane transporter activity"/>
    <property type="evidence" value="ECO:0007669"/>
    <property type="project" value="InterPro"/>
</dbReference>
<feature type="transmembrane region" description="Helical" evidence="10">
    <location>
        <begin position="439"/>
        <end position="461"/>
    </location>
</feature>
<feature type="transmembrane region" description="Helical" evidence="10">
    <location>
        <begin position="149"/>
        <end position="166"/>
    </location>
</feature>
<evidence type="ECO:0000256" key="5">
    <source>
        <dbReference type="ARBA" id="ARBA00022692"/>
    </source>
</evidence>
<feature type="transmembrane region" description="Helical" evidence="10">
    <location>
        <begin position="178"/>
        <end position="198"/>
    </location>
</feature>
<dbReference type="PIRSF" id="PIRSF006603">
    <property type="entry name" value="DinF"/>
    <property type="match status" value="1"/>
</dbReference>
<dbReference type="InterPro" id="IPR048279">
    <property type="entry name" value="MdtK-like"/>
</dbReference>
<dbReference type="RefSeq" id="WP_227003768.1">
    <property type="nucleotide sequence ID" value="NZ_CP011797.1"/>
</dbReference>
<evidence type="ECO:0000256" key="6">
    <source>
        <dbReference type="ARBA" id="ARBA00022989"/>
    </source>
</evidence>
<feature type="transmembrane region" description="Helical" evidence="10">
    <location>
        <begin position="409"/>
        <end position="427"/>
    </location>
</feature>
<feature type="transmembrane region" description="Helical" evidence="10">
    <location>
        <begin position="67"/>
        <end position="87"/>
    </location>
</feature>
<dbReference type="PANTHER" id="PTHR43298">
    <property type="entry name" value="MULTIDRUG RESISTANCE PROTEIN NORM-RELATED"/>
    <property type="match status" value="1"/>
</dbReference>
<evidence type="ECO:0000256" key="7">
    <source>
        <dbReference type="ARBA" id="ARBA00023065"/>
    </source>
</evidence>
<keyword evidence="6 10" id="KW-1133">Transmembrane helix</keyword>
<feature type="transmembrane region" description="Helical" evidence="10">
    <location>
        <begin position="28"/>
        <end position="47"/>
    </location>
</feature>
<dbReference type="Pfam" id="PF01554">
    <property type="entry name" value="MatE"/>
    <property type="match status" value="2"/>
</dbReference>
<keyword evidence="5 10" id="KW-0812">Transmembrane</keyword>
<organism evidence="11 12">
    <name type="scientific">Reinekea forsetii</name>
    <dbReference type="NCBI Taxonomy" id="1336806"/>
    <lineage>
        <taxon>Bacteria</taxon>
        <taxon>Pseudomonadati</taxon>
        <taxon>Pseudomonadota</taxon>
        <taxon>Gammaproteobacteria</taxon>
        <taxon>Oceanospirillales</taxon>
        <taxon>Saccharospirillaceae</taxon>
        <taxon>Reinekea</taxon>
    </lineage>
</organism>
<dbReference type="GO" id="GO:0015297">
    <property type="term" value="F:antiporter activity"/>
    <property type="evidence" value="ECO:0007669"/>
    <property type="project" value="UniProtKB-KW"/>
</dbReference>
<keyword evidence="2" id="KW-0813">Transport</keyword>
<feature type="transmembrane region" description="Helical" evidence="10">
    <location>
        <begin position="257"/>
        <end position="283"/>
    </location>
</feature>
<sequence>MNLDIIDENHQPIGKANEPLGVRIKREWLTLTILGAPILIGQLAQISNGVVDTIMAGHASADDLTGVAIGNSLWLPIMLFMIGLLNATQPIISGYRGANQPHKIMPVTWNAAYISLGAALIAILLLTNVEPVLALIQMGDNSARITTGYLKAFALGIPAILLLLSLRGLTDGLGHTKIFMAFSILTVLINAPLNYVLIYGKLGMPALGGIGCGWATAIAQWASLLLLLAYLNVAPAFENFHLWQARMAPSLAIIRQILGLGIPIGFTIFVEATMFSLVALLLAPLGTDVVAGHQIALNVVSIFFMVPMSIGLAITLRISFLIGAEQPKTARLVARSTIIMVTAISFCFAALMYSFARPIASLYSTEVDVLLMAELLLGYGAMFQIADVLQVVCISGLRGYKDTRIPMYIMLSSFWGIGIPLGYILAFRDWLVPAMGAPGFWIGLIAGLSHAAFWLLIRLFLISRHPPTPITDRLKA</sequence>
<feature type="transmembrane region" description="Helical" evidence="10">
    <location>
        <begin position="218"/>
        <end position="237"/>
    </location>
</feature>
<keyword evidence="4" id="KW-1003">Cell membrane</keyword>
<evidence type="ECO:0000256" key="4">
    <source>
        <dbReference type="ARBA" id="ARBA00022475"/>
    </source>
</evidence>
<dbReference type="PANTHER" id="PTHR43298:SF2">
    <property type="entry name" value="FMN_FAD EXPORTER YEEO-RELATED"/>
    <property type="match status" value="1"/>
</dbReference>
<evidence type="ECO:0000256" key="2">
    <source>
        <dbReference type="ARBA" id="ARBA00022448"/>
    </source>
</evidence>
<reference evidence="11 12" key="1">
    <citation type="journal article" date="2017" name="Environ. Microbiol.">
        <title>Genomic and physiological analyses of 'Reinekea forsetii' reveal a versatile opportunistic lifestyle during spring algae blooms.</title>
        <authorList>
            <person name="Avci B."/>
            <person name="Hahnke R.L."/>
            <person name="Chafee M."/>
            <person name="Fischer T."/>
            <person name="Gruber-Vodicka H."/>
            <person name="Tegetmeyer H.E."/>
            <person name="Harder J."/>
            <person name="Fuchs B.M."/>
            <person name="Amann R.I."/>
            <person name="Teeling H."/>
        </authorList>
    </citation>
    <scope>NUCLEOTIDE SEQUENCE [LARGE SCALE GENOMIC DNA]</scope>
    <source>
        <strain evidence="11 12">Hel1_31_D35</strain>
    </source>
</reference>
<accession>A0A2K8KN08</accession>
<evidence type="ECO:0000256" key="9">
    <source>
        <dbReference type="ARBA" id="ARBA00031636"/>
    </source>
</evidence>
<feature type="transmembrane region" description="Helical" evidence="10">
    <location>
        <begin position="107"/>
        <end position="129"/>
    </location>
</feature>
<keyword evidence="8 10" id="KW-0472">Membrane</keyword>
<keyword evidence="7" id="KW-0406">Ion transport</keyword>